<dbReference type="Gene3D" id="3.30.40.10">
    <property type="entry name" value="Zinc/RING finger domain, C3HC4 (zinc finger)"/>
    <property type="match status" value="1"/>
</dbReference>
<evidence type="ECO:0000256" key="16">
    <source>
        <dbReference type="ARBA" id="ARBA00044508"/>
    </source>
</evidence>
<dbReference type="Pfam" id="PF01485">
    <property type="entry name" value="IBR"/>
    <property type="match status" value="1"/>
</dbReference>
<evidence type="ECO:0000256" key="10">
    <source>
        <dbReference type="ARBA" id="ARBA00022771"/>
    </source>
</evidence>
<evidence type="ECO:0000256" key="18">
    <source>
        <dbReference type="ARBA" id="ARBA00075528"/>
    </source>
</evidence>
<dbReference type="CDD" id="cd20354">
    <property type="entry name" value="Rcat_RBR_RNF14"/>
    <property type="match status" value="1"/>
</dbReference>
<dbReference type="InterPro" id="IPR001841">
    <property type="entry name" value="Znf_RING"/>
</dbReference>
<dbReference type="OrthoDB" id="1431934at2759"/>
<evidence type="ECO:0000256" key="8">
    <source>
        <dbReference type="ARBA" id="ARBA00022723"/>
    </source>
</evidence>
<dbReference type="CTD" id="9604"/>
<dbReference type="FunFam" id="3.10.110.10:FF:000049">
    <property type="entry name" value="RBR-type E3 ubiquitin transferase"/>
    <property type="match status" value="1"/>
</dbReference>
<comment type="similarity">
    <text evidence="16">Belongs to the RBR family. RNF14 subfamily.</text>
</comment>
<evidence type="ECO:0000259" key="21">
    <source>
        <dbReference type="PROSITE" id="PS50089"/>
    </source>
</evidence>
<evidence type="ECO:0000256" key="1">
    <source>
        <dbReference type="ARBA" id="ARBA00001798"/>
    </source>
</evidence>
<dbReference type="Proteomes" id="UP000515152">
    <property type="component" value="Chromosome 8"/>
</dbReference>
<dbReference type="InterPro" id="IPR031128">
    <property type="entry name" value="RNF14_RING-HC_Zfn"/>
</dbReference>
<keyword evidence="6" id="KW-0963">Cytoplasm</keyword>
<dbReference type="CDD" id="cd16628">
    <property type="entry name" value="RING-HC_RBR_RNF14"/>
    <property type="match status" value="1"/>
</dbReference>
<keyword evidence="14" id="KW-0804">Transcription</keyword>
<keyword evidence="24" id="KW-1185">Reference proteome</keyword>
<dbReference type="GO" id="GO:0005634">
    <property type="term" value="C:nucleus"/>
    <property type="evidence" value="ECO:0007669"/>
    <property type="project" value="UniProtKB-SubCell"/>
</dbReference>
<evidence type="ECO:0000259" key="22">
    <source>
        <dbReference type="PROSITE" id="PS50908"/>
    </source>
</evidence>
<dbReference type="Gene3D" id="2.20.25.20">
    <property type="match status" value="1"/>
</dbReference>
<dbReference type="Gene3D" id="3.10.110.10">
    <property type="entry name" value="Ubiquitin Conjugating Enzyme"/>
    <property type="match status" value="1"/>
</dbReference>
<reference evidence="25" key="1">
    <citation type="submission" date="2025-08" db="UniProtKB">
        <authorList>
            <consortium name="RefSeq"/>
        </authorList>
    </citation>
    <scope>IDENTIFICATION</scope>
</reference>
<keyword evidence="15" id="KW-0539">Nucleus</keyword>
<dbReference type="InterPro" id="IPR002867">
    <property type="entry name" value="IBR_dom"/>
</dbReference>
<dbReference type="PROSITE" id="PS51873">
    <property type="entry name" value="TRIAD"/>
    <property type="match status" value="1"/>
</dbReference>
<dbReference type="GO" id="GO:0005737">
    <property type="term" value="C:cytoplasm"/>
    <property type="evidence" value="ECO:0007669"/>
    <property type="project" value="UniProtKB-SubCell"/>
</dbReference>
<comment type="subcellular location">
    <subcellularLocation>
        <location evidence="3">Cytoplasm</location>
    </subcellularLocation>
    <subcellularLocation>
        <location evidence="2">Nucleus</location>
    </subcellularLocation>
</comment>
<dbReference type="KEGG" id="char:105909195"/>
<keyword evidence="13" id="KW-0805">Transcription regulation</keyword>
<dbReference type="InterPro" id="IPR013083">
    <property type="entry name" value="Znf_RING/FYVE/PHD"/>
</dbReference>
<evidence type="ECO:0000256" key="19">
    <source>
        <dbReference type="PROSITE-ProRule" id="PRU00175"/>
    </source>
</evidence>
<dbReference type="SUPFAM" id="SSF57850">
    <property type="entry name" value="RING/U-box"/>
    <property type="match status" value="3"/>
</dbReference>
<dbReference type="InterPro" id="IPR006575">
    <property type="entry name" value="RWD_dom"/>
</dbReference>
<dbReference type="CDD" id="cd23820">
    <property type="entry name" value="RWD_RNF14"/>
    <property type="match status" value="1"/>
</dbReference>
<comment type="pathway">
    <text evidence="4">Protein modification; protein ubiquitination.</text>
</comment>
<dbReference type="InterPro" id="IPR031127">
    <property type="entry name" value="E3_UB_ligase_RBR"/>
</dbReference>
<dbReference type="CDD" id="cd20341">
    <property type="entry name" value="BRcat_RBR_RNF14"/>
    <property type="match status" value="1"/>
</dbReference>
<evidence type="ECO:0000256" key="7">
    <source>
        <dbReference type="ARBA" id="ARBA00022679"/>
    </source>
</evidence>
<evidence type="ECO:0000256" key="3">
    <source>
        <dbReference type="ARBA" id="ARBA00004496"/>
    </source>
</evidence>
<keyword evidence="11" id="KW-0833">Ubl conjugation pathway</keyword>
<evidence type="ECO:0000259" key="23">
    <source>
        <dbReference type="PROSITE" id="PS51873"/>
    </source>
</evidence>
<evidence type="ECO:0000256" key="14">
    <source>
        <dbReference type="ARBA" id="ARBA00023163"/>
    </source>
</evidence>
<proteinExistence type="inferred from homology"/>
<evidence type="ECO:0000313" key="24">
    <source>
        <dbReference type="Proteomes" id="UP000515152"/>
    </source>
</evidence>
<accession>A0A6P3W9T4</accession>
<dbReference type="GeneID" id="105909195"/>
<feature type="compositionally biased region" description="Acidic residues" evidence="20">
    <location>
        <begin position="161"/>
        <end position="170"/>
    </location>
</feature>
<evidence type="ECO:0000256" key="11">
    <source>
        <dbReference type="ARBA" id="ARBA00022786"/>
    </source>
</evidence>
<dbReference type="RefSeq" id="XP_012693262.1">
    <property type="nucleotide sequence ID" value="XM_012837808.2"/>
</dbReference>
<feature type="domain" description="RING-type" evidence="23">
    <location>
        <begin position="205"/>
        <end position="446"/>
    </location>
</feature>
<dbReference type="Pfam" id="PF05773">
    <property type="entry name" value="RWD"/>
    <property type="match status" value="1"/>
</dbReference>
<dbReference type="PANTHER" id="PTHR11685">
    <property type="entry name" value="RBR FAMILY RING FINGER AND IBR DOMAIN-CONTAINING"/>
    <property type="match status" value="1"/>
</dbReference>
<feature type="domain" description="RING-type" evidence="21">
    <location>
        <begin position="209"/>
        <end position="254"/>
    </location>
</feature>
<dbReference type="SMART" id="SM00647">
    <property type="entry name" value="IBR"/>
    <property type="match status" value="2"/>
</dbReference>
<gene>
    <name evidence="25" type="primary">rnf14</name>
</gene>
<evidence type="ECO:0000256" key="12">
    <source>
        <dbReference type="ARBA" id="ARBA00022833"/>
    </source>
</evidence>
<dbReference type="Gene3D" id="1.20.120.1750">
    <property type="match status" value="1"/>
</dbReference>
<evidence type="ECO:0000313" key="25">
    <source>
        <dbReference type="RefSeq" id="XP_012693262.1"/>
    </source>
</evidence>
<dbReference type="SMART" id="SM00591">
    <property type="entry name" value="RWD"/>
    <property type="match status" value="1"/>
</dbReference>
<evidence type="ECO:0000256" key="17">
    <source>
        <dbReference type="ARBA" id="ARBA00067098"/>
    </source>
</evidence>
<evidence type="ECO:0000256" key="9">
    <source>
        <dbReference type="ARBA" id="ARBA00022737"/>
    </source>
</evidence>
<dbReference type="AlphaFoldDB" id="A0A6P3W9T4"/>
<dbReference type="SUPFAM" id="SSF54495">
    <property type="entry name" value="UBC-like"/>
    <property type="match status" value="1"/>
</dbReference>
<name>A0A6P3W9T4_CLUHA</name>
<dbReference type="InterPro" id="IPR044066">
    <property type="entry name" value="TRIAD_supradom"/>
</dbReference>
<dbReference type="InterPro" id="IPR016135">
    <property type="entry name" value="UBQ-conjugating_enzyme/RWD"/>
</dbReference>
<dbReference type="InterPro" id="IPR017907">
    <property type="entry name" value="Znf_RING_CS"/>
</dbReference>
<sequence length="467" mass="53270">MAAAREERENEMLALASIYDEDVFRRADSDERGEVHLCLDLPPDFKVVFQGGEQTEHDISFLPPVVLKFELPEDYPSSSPPVFTLRSKWLQRTQLSSLCKRLDELWEENEGCVVLFTWIQFLKEEAMGYLEIQSPLLVSTHSKSQHESKSKGSSTNQEVVTQEEDDDPDTPLDPRAILDLDPEHDLAVQLLDFNEEQWQKVFNGKMLNCGICFTEKLGSDCLYFKVCNHVYCNDCMAEYFTIQIRDGNVQCLSCPEPKCTSVATPEQVKKLVGEAEFARYDRLLLQSTLDGMPDVVYCPRTVCRTAVMLEPETKLAICPACKFAFCHVCNRGYHGVSACKAKIEDLLALRDEYLSASPDGKAFMEQRYGKHVIQRIVEESYSTEWLKEHCKGCPFCGTNIQKVDGCNKMTCSSCKQYFCWICLNMLPKADPYGHFSNRSSPCFNQLFQGMDVDDAQDEGFWIDEDEI</sequence>
<evidence type="ECO:0000256" key="13">
    <source>
        <dbReference type="ARBA" id="ARBA00023015"/>
    </source>
</evidence>
<organism evidence="24 25">
    <name type="scientific">Clupea harengus</name>
    <name type="common">Atlantic herring</name>
    <dbReference type="NCBI Taxonomy" id="7950"/>
    <lineage>
        <taxon>Eukaryota</taxon>
        <taxon>Metazoa</taxon>
        <taxon>Chordata</taxon>
        <taxon>Craniata</taxon>
        <taxon>Vertebrata</taxon>
        <taxon>Euteleostomi</taxon>
        <taxon>Actinopterygii</taxon>
        <taxon>Neopterygii</taxon>
        <taxon>Teleostei</taxon>
        <taxon>Clupei</taxon>
        <taxon>Clupeiformes</taxon>
        <taxon>Clupeoidei</taxon>
        <taxon>Clupeidae</taxon>
        <taxon>Clupea</taxon>
    </lineage>
</organism>
<dbReference type="PROSITE" id="PS00518">
    <property type="entry name" value="ZF_RING_1"/>
    <property type="match status" value="1"/>
</dbReference>
<evidence type="ECO:0000256" key="5">
    <source>
        <dbReference type="ARBA" id="ARBA00012251"/>
    </source>
</evidence>
<feature type="region of interest" description="Disordered" evidence="20">
    <location>
        <begin position="143"/>
        <end position="175"/>
    </location>
</feature>
<dbReference type="GO" id="GO:0008270">
    <property type="term" value="F:zinc ion binding"/>
    <property type="evidence" value="ECO:0007669"/>
    <property type="project" value="UniProtKB-KW"/>
</dbReference>
<dbReference type="InterPro" id="IPR047548">
    <property type="entry name" value="Rcat_RBR_RNF14"/>
</dbReference>
<evidence type="ECO:0000256" key="15">
    <source>
        <dbReference type="ARBA" id="ARBA00023242"/>
    </source>
</evidence>
<keyword evidence="10 19" id="KW-0863">Zinc-finger</keyword>
<protein>
    <recommendedName>
        <fullName evidence="17">E3 ubiquitin-protein ligase RNF14</fullName>
        <ecNumber evidence="5">2.3.2.31</ecNumber>
    </recommendedName>
    <alternativeName>
        <fullName evidence="18">RING finger protein 14</fullName>
    </alternativeName>
</protein>
<keyword evidence="12" id="KW-0862">Zinc</keyword>
<keyword evidence="9" id="KW-0677">Repeat</keyword>
<dbReference type="Pfam" id="PF22191">
    <property type="entry name" value="IBR_1"/>
    <property type="match status" value="1"/>
</dbReference>
<dbReference type="FunFam" id="3.30.40.10:FF:000186">
    <property type="entry name" value="RBR-type E3 ubiquitin transferase"/>
    <property type="match status" value="1"/>
</dbReference>
<dbReference type="GO" id="GO:0060828">
    <property type="term" value="P:regulation of canonical Wnt signaling pathway"/>
    <property type="evidence" value="ECO:0007669"/>
    <property type="project" value="UniProtKB-ARBA"/>
</dbReference>
<dbReference type="GO" id="GO:0061630">
    <property type="term" value="F:ubiquitin protein ligase activity"/>
    <property type="evidence" value="ECO:0007669"/>
    <property type="project" value="UniProtKB-EC"/>
</dbReference>
<dbReference type="PROSITE" id="PS50908">
    <property type="entry name" value="RWD"/>
    <property type="match status" value="1"/>
</dbReference>
<evidence type="ECO:0000256" key="20">
    <source>
        <dbReference type="SAM" id="MobiDB-lite"/>
    </source>
</evidence>
<feature type="domain" description="RWD" evidence="22">
    <location>
        <begin position="10"/>
        <end position="129"/>
    </location>
</feature>
<dbReference type="PROSITE" id="PS50089">
    <property type="entry name" value="ZF_RING_2"/>
    <property type="match status" value="1"/>
</dbReference>
<dbReference type="GO" id="GO:0016567">
    <property type="term" value="P:protein ubiquitination"/>
    <property type="evidence" value="ECO:0007669"/>
    <property type="project" value="InterPro"/>
</dbReference>
<keyword evidence="8" id="KW-0479">Metal-binding</keyword>
<evidence type="ECO:0000256" key="2">
    <source>
        <dbReference type="ARBA" id="ARBA00004123"/>
    </source>
</evidence>
<evidence type="ECO:0000256" key="6">
    <source>
        <dbReference type="ARBA" id="ARBA00022490"/>
    </source>
</evidence>
<comment type="catalytic activity">
    <reaction evidence="1">
        <text>[E2 ubiquitin-conjugating enzyme]-S-ubiquitinyl-L-cysteine + [acceptor protein]-L-lysine = [E2 ubiquitin-conjugating enzyme]-L-cysteine + [acceptor protein]-N(6)-ubiquitinyl-L-lysine.</text>
        <dbReference type="EC" id="2.3.2.31"/>
    </reaction>
</comment>
<evidence type="ECO:0000256" key="4">
    <source>
        <dbReference type="ARBA" id="ARBA00004906"/>
    </source>
</evidence>
<dbReference type="EC" id="2.3.2.31" evidence="5"/>
<keyword evidence="7" id="KW-0808">Transferase</keyword>